<dbReference type="AlphaFoldDB" id="A0A498N0Q3"/>
<dbReference type="SUPFAM" id="SSF63748">
    <property type="entry name" value="Tudor/PWWP/MBT"/>
    <property type="match status" value="4"/>
</dbReference>
<feature type="compositionally biased region" description="Basic and acidic residues" evidence="6">
    <location>
        <begin position="419"/>
        <end position="429"/>
    </location>
</feature>
<feature type="compositionally biased region" description="Basic residues" evidence="6">
    <location>
        <begin position="593"/>
        <end position="613"/>
    </location>
</feature>
<evidence type="ECO:0000256" key="5">
    <source>
        <dbReference type="PROSITE-ProRule" id="PRU00459"/>
    </source>
</evidence>
<accession>A0A498N0Q3</accession>
<dbReference type="Gene3D" id="3.90.1150.190">
    <property type="entry name" value="SLED domain"/>
    <property type="match status" value="1"/>
</dbReference>
<feature type="compositionally biased region" description="Polar residues" evidence="6">
    <location>
        <begin position="614"/>
        <end position="625"/>
    </location>
</feature>
<dbReference type="Pfam" id="PF00536">
    <property type="entry name" value="SAM_1"/>
    <property type="match status" value="1"/>
</dbReference>
<evidence type="ECO:0000259" key="7">
    <source>
        <dbReference type="SMART" id="SM00454"/>
    </source>
</evidence>
<dbReference type="SMART" id="SM00561">
    <property type="entry name" value="MBT"/>
    <property type="match status" value="3"/>
</dbReference>
<dbReference type="STRING" id="84645.A0A498N0Q3"/>
<dbReference type="PANTHER" id="PTHR12247:SF77">
    <property type="entry name" value="SCM-LIKE WITH FOUR MBT DOMAINS PROTEIN 1"/>
    <property type="match status" value="1"/>
</dbReference>
<evidence type="ECO:0000256" key="2">
    <source>
        <dbReference type="ARBA" id="ARBA00022491"/>
    </source>
</evidence>
<protein>
    <submittedName>
        <fullName evidence="8">Scm-like with four MBT domains 1</fullName>
    </submittedName>
</protein>
<dbReference type="PANTHER" id="PTHR12247">
    <property type="entry name" value="POLYCOMB GROUP PROTEIN"/>
    <property type="match status" value="1"/>
</dbReference>
<dbReference type="SUPFAM" id="SSF47769">
    <property type="entry name" value="SAM/Pointed domain"/>
    <property type="match status" value="1"/>
</dbReference>
<dbReference type="SMART" id="SM00454">
    <property type="entry name" value="SAM"/>
    <property type="match status" value="1"/>
</dbReference>
<dbReference type="InterPro" id="IPR050548">
    <property type="entry name" value="PcG_chromatin_remod_factors"/>
</dbReference>
<evidence type="ECO:0000256" key="1">
    <source>
        <dbReference type="ARBA" id="ARBA00004123"/>
    </source>
</evidence>
<evidence type="ECO:0000313" key="9">
    <source>
        <dbReference type="Proteomes" id="UP000290572"/>
    </source>
</evidence>
<evidence type="ECO:0000256" key="4">
    <source>
        <dbReference type="ARBA" id="ARBA00023242"/>
    </source>
</evidence>
<dbReference type="Pfam" id="PF12140">
    <property type="entry name" value="SLED"/>
    <property type="match status" value="1"/>
</dbReference>
<feature type="compositionally biased region" description="Polar residues" evidence="6">
    <location>
        <begin position="430"/>
        <end position="441"/>
    </location>
</feature>
<evidence type="ECO:0000256" key="6">
    <source>
        <dbReference type="SAM" id="MobiDB-lite"/>
    </source>
</evidence>
<dbReference type="InterPro" id="IPR021987">
    <property type="entry name" value="SLED"/>
</dbReference>
<dbReference type="InterPro" id="IPR013761">
    <property type="entry name" value="SAM/pointed_sf"/>
</dbReference>
<dbReference type="Proteomes" id="UP000290572">
    <property type="component" value="Unassembled WGS sequence"/>
</dbReference>
<dbReference type="InterPro" id="IPR001660">
    <property type="entry name" value="SAM"/>
</dbReference>
<keyword evidence="2" id="KW-0678">Repressor</keyword>
<dbReference type="InterPro" id="IPR037604">
    <property type="entry name" value="Scm-like-4MBT1/2_SAM"/>
</dbReference>
<dbReference type="GO" id="GO:0003682">
    <property type="term" value="F:chromatin binding"/>
    <property type="evidence" value="ECO:0007669"/>
    <property type="project" value="TreeGrafter"/>
</dbReference>
<feature type="region of interest" description="Disordered" evidence="6">
    <location>
        <begin position="414"/>
        <end position="441"/>
    </location>
</feature>
<dbReference type="GO" id="GO:0042393">
    <property type="term" value="F:histone binding"/>
    <property type="evidence" value="ECO:0007669"/>
    <property type="project" value="InterPro"/>
</dbReference>
<dbReference type="InterPro" id="IPR038348">
    <property type="entry name" value="SLED_sf"/>
</dbReference>
<dbReference type="Pfam" id="PF02820">
    <property type="entry name" value="MBT"/>
    <property type="match status" value="4"/>
</dbReference>
<dbReference type="PROSITE" id="PS51079">
    <property type="entry name" value="MBT"/>
    <property type="match status" value="3"/>
</dbReference>
<feature type="repeat" description="MBT" evidence="5">
    <location>
        <begin position="32"/>
        <end position="133"/>
    </location>
</feature>
<gene>
    <name evidence="8" type="ORF">ROHU_036750</name>
</gene>
<dbReference type="InterPro" id="IPR004092">
    <property type="entry name" value="Mbt"/>
</dbReference>
<keyword evidence="3" id="KW-0677">Repeat</keyword>
<sequence>MQKLFDCPPGASDMSLEALESDADSGQDVSEFNWDDYLEETGALSVPHHAFKHVDQGLETGLTPGMKLEVCVRTESETAYWVATIITTCGQLLLLRYEGYQDDRRADFWCDIMTADLHPIGWSKQQGRPMRPPEGVREKHQDWEALLEKALAESCSVPASLLEGAQRGCNPIDLLSPGLNVELVDRQDAGAVWSAVIEENVGGRLRLRYAGTDGLPDTQSITWVFYLDPVLHLPGWAQEHSCTFRPPAALLTLRTEAEWEEVKKTVSSQVQDSSINEEFYRDRSAINPHSFTEGMKLEAVDPAAPFTISPATVAKVFNDQFFLVQMDDIRDEAQKEGGKCSFLCHRDSPGIFPTQWSLKNGVKLSPPPGLKQAIPEIIVHTDSMDIFPVSWCETNGYPLQHPCKPRVEKQRKVAVVQPEKQRVPSKDSSPDTTKQQINSSQAEIGPYLNKGRIAELPQCVGPGNCVLVLKEVLTLLINSAYKPSRVLRELQLDQEGRWQGHGETLKAKYKGKSYRATVEIVRTADQVADFCRKTCIKLECCPNLFGPKMVLERCSENCSVLTKTKYTYYYGKKKSRRVGRPPGGHSNLEGGVKRRGRRRKRRKQLFVHKKRRSSASVDNTPAGSPQGSGDEEDLDEDDSLSEDTGSELQDELMDDSEYSEKKSQPPTPSPSPPETPRPTRRRRKARSPSCSDDENRPPSPKSPRTEVPPKLCLDSSPLEWSVTDVVRFIRTTDCAPLARIFMDQEIDGQALLLLNLPTVQECMDLKLGPAIKLCHHIERVKLAFYQQFASSG</sequence>
<feature type="repeat" description="MBT" evidence="5">
    <location>
        <begin position="141"/>
        <end position="247"/>
    </location>
</feature>
<evidence type="ECO:0000313" key="8">
    <source>
        <dbReference type="EMBL" id="RXN22357.1"/>
    </source>
</evidence>
<evidence type="ECO:0000256" key="3">
    <source>
        <dbReference type="ARBA" id="ARBA00022737"/>
    </source>
</evidence>
<dbReference type="Gene3D" id="2.30.30.140">
    <property type="match status" value="4"/>
</dbReference>
<comment type="caution">
    <text evidence="8">The sequence shown here is derived from an EMBL/GenBank/DDBJ whole genome shotgun (WGS) entry which is preliminary data.</text>
</comment>
<organism evidence="8 9">
    <name type="scientific">Labeo rohita</name>
    <name type="common">Indian major carp</name>
    <name type="synonym">Cyprinus rohita</name>
    <dbReference type="NCBI Taxonomy" id="84645"/>
    <lineage>
        <taxon>Eukaryota</taxon>
        <taxon>Metazoa</taxon>
        <taxon>Chordata</taxon>
        <taxon>Craniata</taxon>
        <taxon>Vertebrata</taxon>
        <taxon>Euteleostomi</taxon>
        <taxon>Actinopterygii</taxon>
        <taxon>Neopterygii</taxon>
        <taxon>Teleostei</taxon>
        <taxon>Ostariophysi</taxon>
        <taxon>Cypriniformes</taxon>
        <taxon>Cyprinidae</taxon>
        <taxon>Labeoninae</taxon>
        <taxon>Labeonini</taxon>
        <taxon>Labeo</taxon>
    </lineage>
</organism>
<feature type="repeat" description="MBT" evidence="5">
    <location>
        <begin position="257"/>
        <end position="367"/>
    </location>
</feature>
<proteinExistence type="predicted"/>
<dbReference type="EMBL" id="QBIY01012596">
    <property type="protein sequence ID" value="RXN22357.1"/>
    <property type="molecule type" value="Genomic_DNA"/>
</dbReference>
<feature type="compositionally biased region" description="Acidic residues" evidence="6">
    <location>
        <begin position="629"/>
        <end position="657"/>
    </location>
</feature>
<keyword evidence="4" id="KW-0539">Nucleus</keyword>
<reference evidence="8 9" key="1">
    <citation type="submission" date="2018-03" db="EMBL/GenBank/DDBJ databases">
        <title>Draft genome sequence of Rohu Carp (Labeo rohita).</title>
        <authorList>
            <person name="Das P."/>
            <person name="Kushwaha B."/>
            <person name="Joshi C.G."/>
            <person name="Kumar D."/>
            <person name="Nagpure N.S."/>
            <person name="Sahoo L."/>
            <person name="Das S.P."/>
            <person name="Bit A."/>
            <person name="Patnaik S."/>
            <person name="Meher P.K."/>
            <person name="Jayasankar P."/>
            <person name="Koringa P.G."/>
            <person name="Patel N.V."/>
            <person name="Hinsu A.T."/>
            <person name="Kumar R."/>
            <person name="Pandey M."/>
            <person name="Agarwal S."/>
            <person name="Srivastava S."/>
            <person name="Singh M."/>
            <person name="Iquebal M.A."/>
            <person name="Jaiswal S."/>
            <person name="Angadi U.B."/>
            <person name="Kumar N."/>
            <person name="Raza M."/>
            <person name="Shah T.M."/>
            <person name="Rai A."/>
            <person name="Jena J.K."/>
        </authorList>
    </citation>
    <scope>NUCLEOTIDE SEQUENCE [LARGE SCALE GENOMIC DNA]</scope>
    <source>
        <strain evidence="8">DASCIFA01</strain>
        <tissue evidence="8">Testis</tissue>
    </source>
</reference>
<feature type="region of interest" description="Disordered" evidence="6">
    <location>
        <begin position="573"/>
        <end position="710"/>
    </location>
</feature>
<feature type="compositionally biased region" description="Pro residues" evidence="6">
    <location>
        <begin position="665"/>
        <end position="676"/>
    </location>
</feature>
<name>A0A498N0Q3_LABRO</name>
<dbReference type="CDD" id="cd09581">
    <property type="entry name" value="SAM_Scm-like-4MBT1_2"/>
    <property type="match status" value="1"/>
</dbReference>
<feature type="domain" description="SAM" evidence="7">
    <location>
        <begin position="717"/>
        <end position="783"/>
    </location>
</feature>
<dbReference type="GO" id="GO:0003714">
    <property type="term" value="F:transcription corepressor activity"/>
    <property type="evidence" value="ECO:0007669"/>
    <property type="project" value="InterPro"/>
</dbReference>
<keyword evidence="9" id="KW-1185">Reference proteome</keyword>
<dbReference type="GO" id="GO:0005634">
    <property type="term" value="C:nucleus"/>
    <property type="evidence" value="ECO:0007669"/>
    <property type="project" value="UniProtKB-SubCell"/>
</dbReference>
<comment type="subcellular location">
    <subcellularLocation>
        <location evidence="1">Nucleus</location>
    </subcellularLocation>
</comment>
<dbReference type="Gene3D" id="1.10.150.50">
    <property type="entry name" value="Transcription Factor, Ets-1"/>
    <property type="match status" value="1"/>
</dbReference>